<sequence>MIAEKTGALGNDPDALSHAKVALDGFTQDEDQSTKEISQCKVNATLTDERNSGVALKGQVSYSLSKDSSGHIVLDNHSVYEGTRQDAFKVVKIDETPEQKTWRLKQEQAAAEKAKAEAEAKARQAAADAALEKEITAAQSAPDSDFKPVNQQQLMLLFLANSGRQVSDDEKLSLLSAAWNSEKDPFKKNDMKAAELARINQELDAWKGVKLIQVSRMNPRMNGRQNVVAKQIITSAYLGIRKPGDYDFTKKSFPITMSGCNDTLKYGPMSIYSSTQNVTIAMVKNVATCALTPKDEDDARRISGLFTAMSPAVFTADATAYLLISGYDANKVTVNTTLIRTDVQFYHNNYDAFTDKPPVLTWTLK</sequence>
<proteinExistence type="predicted"/>
<keyword evidence="3" id="KW-1185">Reference proteome</keyword>
<dbReference type="AlphaFoldDB" id="A0A095TIP7"/>
<dbReference type="RefSeq" id="WP_046791614.1">
    <property type="nucleotide sequence ID" value="NZ_JPKR02000001.1"/>
</dbReference>
<gene>
    <name evidence="2" type="ORF">HA49_04330</name>
</gene>
<organism evidence="2 3">
    <name type="scientific">Tatumella morbirosei</name>
    <dbReference type="NCBI Taxonomy" id="642227"/>
    <lineage>
        <taxon>Bacteria</taxon>
        <taxon>Pseudomonadati</taxon>
        <taxon>Pseudomonadota</taxon>
        <taxon>Gammaproteobacteria</taxon>
        <taxon>Enterobacterales</taxon>
        <taxon>Erwiniaceae</taxon>
        <taxon>Tatumella</taxon>
    </lineage>
</organism>
<protein>
    <submittedName>
        <fullName evidence="2">Uncharacterized protein</fullName>
    </submittedName>
</protein>
<dbReference type="EMBL" id="JPKR02000001">
    <property type="protein sequence ID" value="KGD76721.2"/>
    <property type="molecule type" value="Genomic_DNA"/>
</dbReference>
<evidence type="ECO:0000256" key="1">
    <source>
        <dbReference type="SAM" id="Coils"/>
    </source>
</evidence>
<dbReference type="eggNOG" id="ENOG502ZFBJ">
    <property type="taxonomic scope" value="Bacteria"/>
</dbReference>
<dbReference type="OrthoDB" id="6636320at2"/>
<evidence type="ECO:0000313" key="3">
    <source>
        <dbReference type="Proteomes" id="UP000029577"/>
    </source>
</evidence>
<keyword evidence="1" id="KW-0175">Coiled coil</keyword>
<name>A0A095TIP7_9GAMM</name>
<evidence type="ECO:0000313" key="2">
    <source>
        <dbReference type="EMBL" id="KGD76721.2"/>
    </source>
</evidence>
<dbReference type="Proteomes" id="UP000029577">
    <property type="component" value="Unassembled WGS sequence"/>
</dbReference>
<accession>A0A095TIP7</accession>
<reference evidence="2" key="1">
    <citation type="submission" date="2014-12" db="EMBL/GenBank/DDBJ databases">
        <title>The draft genome of the Tatumella morbirosei type strain, LMG23360T isolated from pineapple rot.</title>
        <authorList>
            <person name="Smits T.H."/>
            <person name="Palmer M."/>
            <person name="Venter S.N."/>
            <person name="Duffy B."/>
            <person name="Steenkamp E.T."/>
            <person name="Chan W.Y."/>
            <person name="Coutinho T.A."/>
            <person name="Coetzee M.P."/>
            <person name="De Maayer P."/>
        </authorList>
    </citation>
    <scope>NUCLEOTIDE SEQUENCE [LARGE SCALE GENOMIC DNA]</scope>
    <source>
        <strain evidence="2">LMG 23360</strain>
    </source>
</reference>
<comment type="caution">
    <text evidence="2">The sequence shown here is derived from an EMBL/GenBank/DDBJ whole genome shotgun (WGS) entry which is preliminary data.</text>
</comment>
<feature type="coiled-coil region" evidence="1">
    <location>
        <begin position="104"/>
        <end position="133"/>
    </location>
</feature>